<evidence type="ECO:0000313" key="1">
    <source>
        <dbReference type="EMBL" id="MVN77783.1"/>
    </source>
</evidence>
<dbReference type="RefSeq" id="WP_157567131.1">
    <property type="nucleotide sequence ID" value="NZ_WQKZ01000003.1"/>
</dbReference>
<sequence>MPDAAAALPADVLDPTGFSSLLLNLSVSGVMLMQPRYEASGEIVDFDGVQLNPAAQQMLRLSEHPAESFLTPFSSPCLS</sequence>
<accession>A0A7K1THE8</accession>
<gene>
    <name evidence="1" type="ORF">GO988_15740</name>
</gene>
<dbReference type="EMBL" id="WQKZ01000003">
    <property type="protein sequence ID" value="MVN77783.1"/>
    <property type="molecule type" value="Genomic_DNA"/>
</dbReference>
<comment type="caution">
    <text evidence="1">The sequence shown here is derived from an EMBL/GenBank/DDBJ whole genome shotgun (WGS) entry which is preliminary data.</text>
</comment>
<organism evidence="1 2">
    <name type="scientific">Hymenobacter ginkgonis</name>
    <dbReference type="NCBI Taxonomy" id="2682976"/>
    <lineage>
        <taxon>Bacteria</taxon>
        <taxon>Pseudomonadati</taxon>
        <taxon>Bacteroidota</taxon>
        <taxon>Cytophagia</taxon>
        <taxon>Cytophagales</taxon>
        <taxon>Hymenobacteraceae</taxon>
        <taxon>Hymenobacter</taxon>
    </lineage>
</organism>
<reference evidence="1 2" key="1">
    <citation type="submission" date="2019-12" db="EMBL/GenBank/DDBJ databases">
        <title>Hymenobacter sp. HMF4947 Genome sequencing and assembly.</title>
        <authorList>
            <person name="Kang H."/>
            <person name="Cha I."/>
            <person name="Kim H."/>
            <person name="Joh K."/>
        </authorList>
    </citation>
    <scope>NUCLEOTIDE SEQUENCE [LARGE SCALE GENOMIC DNA]</scope>
    <source>
        <strain evidence="1 2">HMF4947</strain>
    </source>
</reference>
<name>A0A7K1THE8_9BACT</name>
<proteinExistence type="predicted"/>
<keyword evidence="2" id="KW-1185">Reference proteome</keyword>
<dbReference type="AlphaFoldDB" id="A0A7K1THE8"/>
<dbReference type="Proteomes" id="UP000441336">
    <property type="component" value="Unassembled WGS sequence"/>
</dbReference>
<protein>
    <submittedName>
        <fullName evidence="1">Uncharacterized protein</fullName>
    </submittedName>
</protein>
<evidence type="ECO:0000313" key="2">
    <source>
        <dbReference type="Proteomes" id="UP000441336"/>
    </source>
</evidence>